<evidence type="ECO:0000313" key="5">
    <source>
        <dbReference type="EMBL" id="MDR7364473.1"/>
    </source>
</evidence>
<dbReference type="Proteomes" id="UP001183648">
    <property type="component" value="Unassembled WGS sequence"/>
</dbReference>
<dbReference type="PANTHER" id="PTHR10067">
    <property type="entry name" value="PHOSPHATIDYLSERINE DECARBOXYLASE"/>
    <property type="match status" value="1"/>
</dbReference>
<dbReference type="EMBL" id="JAVDYG010000001">
    <property type="protein sequence ID" value="MDR7364473.1"/>
    <property type="molecule type" value="Genomic_DNA"/>
</dbReference>
<dbReference type="RefSeq" id="WP_310306159.1">
    <property type="nucleotide sequence ID" value="NZ_BAAAPS010000006.1"/>
</dbReference>
<keyword evidence="1" id="KW-0210">Decarboxylase</keyword>
<evidence type="ECO:0000313" key="6">
    <source>
        <dbReference type="Proteomes" id="UP001183648"/>
    </source>
</evidence>
<name>A0ABU2C1D9_9ACTN</name>
<evidence type="ECO:0000256" key="2">
    <source>
        <dbReference type="ARBA" id="ARBA00023145"/>
    </source>
</evidence>
<evidence type="ECO:0000256" key="4">
    <source>
        <dbReference type="ARBA" id="ARBA00023317"/>
    </source>
</evidence>
<protein>
    <submittedName>
        <fullName evidence="5">Phosphatidylserine decarboxylase</fullName>
    </submittedName>
</protein>
<dbReference type="Pfam" id="PF02666">
    <property type="entry name" value="PS_Dcarbxylase"/>
    <property type="match status" value="1"/>
</dbReference>
<keyword evidence="3" id="KW-0456">Lyase</keyword>
<gene>
    <name evidence="5" type="ORF">J2S63_004026</name>
</gene>
<comment type="caution">
    <text evidence="5">The sequence shown here is derived from an EMBL/GenBank/DDBJ whole genome shotgun (WGS) entry which is preliminary data.</text>
</comment>
<keyword evidence="2" id="KW-0865">Zymogen</keyword>
<evidence type="ECO:0000256" key="3">
    <source>
        <dbReference type="ARBA" id="ARBA00023239"/>
    </source>
</evidence>
<sequence>MNPSDQIVHDLERLLRDHADLGPLLERSLVQARERAHADLDPELCHALEWPTDLSEYADYLRRFIRWIPQQTDAPAWKATAPEERYAQEVSDRLAHFFWLVDQRAAGEEGDGRAIAESIPAFQDWLTDFARQWGSFLDTPESFGPDVLDSFLANAPEYGVEESLVDGRPNSPSGWLTFNQFFARELNPGLRPISEPTDNSVVTSPADCLFRQSFDIDDDSNIPAVTIKGTHRYGNIAQLLEGSRYAEAFAGGTFVHYMLPPSSYHRYHVPVSGRVEESFVVPGRVYMEVALEDHQLSSKDRTQSGYEFSQVRGVLTLDTSASGHGDLGTVAVVPVGMSHVASVTLSTVPGTVVTKGEEFGYFQFGGSDIIILFQEGVDPQVDTSTALRHVGSPVARIGSSG</sequence>
<dbReference type="PANTHER" id="PTHR10067:SF13">
    <property type="entry name" value="PHOSPHATIDYLSERINE DECARBOXYLASE"/>
    <property type="match status" value="1"/>
</dbReference>
<dbReference type="InterPro" id="IPR003817">
    <property type="entry name" value="PS_Dcarbxylase"/>
</dbReference>
<keyword evidence="4" id="KW-0670">Pyruvate</keyword>
<keyword evidence="6" id="KW-1185">Reference proteome</keyword>
<reference evidence="5 6" key="1">
    <citation type="submission" date="2023-07" db="EMBL/GenBank/DDBJ databases">
        <title>Sequencing the genomes of 1000 actinobacteria strains.</title>
        <authorList>
            <person name="Klenk H.-P."/>
        </authorList>
    </citation>
    <scope>NUCLEOTIDE SEQUENCE [LARGE SCALE GENOMIC DNA]</scope>
    <source>
        <strain evidence="5 6">DSM 19426</strain>
    </source>
</reference>
<proteinExistence type="predicted"/>
<organism evidence="5 6">
    <name type="scientific">Nocardioides marmoribigeumensis</name>
    <dbReference type="NCBI Taxonomy" id="433649"/>
    <lineage>
        <taxon>Bacteria</taxon>
        <taxon>Bacillati</taxon>
        <taxon>Actinomycetota</taxon>
        <taxon>Actinomycetes</taxon>
        <taxon>Propionibacteriales</taxon>
        <taxon>Nocardioidaceae</taxon>
        <taxon>Nocardioides</taxon>
    </lineage>
</organism>
<accession>A0ABU2C1D9</accession>
<evidence type="ECO:0000256" key="1">
    <source>
        <dbReference type="ARBA" id="ARBA00022793"/>
    </source>
</evidence>